<proteinExistence type="predicted"/>
<reference evidence="6 7" key="1">
    <citation type="journal article" date="2021" name="Nat. Commun.">
        <title>Genetic determinants of endophytism in the Arabidopsis root mycobiome.</title>
        <authorList>
            <person name="Mesny F."/>
            <person name="Miyauchi S."/>
            <person name="Thiergart T."/>
            <person name="Pickel B."/>
            <person name="Atanasova L."/>
            <person name="Karlsson M."/>
            <person name="Huettel B."/>
            <person name="Barry K.W."/>
            <person name="Haridas S."/>
            <person name="Chen C."/>
            <person name="Bauer D."/>
            <person name="Andreopoulos W."/>
            <person name="Pangilinan J."/>
            <person name="LaButti K."/>
            <person name="Riley R."/>
            <person name="Lipzen A."/>
            <person name="Clum A."/>
            <person name="Drula E."/>
            <person name="Henrissat B."/>
            <person name="Kohler A."/>
            <person name="Grigoriev I.V."/>
            <person name="Martin F.M."/>
            <person name="Hacquard S."/>
        </authorList>
    </citation>
    <scope>NUCLEOTIDE SEQUENCE [LARGE SCALE GENOMIC DNA]</scope>
    <source>
        <strain evidence="6 7">MPI-CAGE-CH-0241</strain>
    </source>
</reference>
<dbReference type="EMBL" id="JAGPYM010000002">
    <property type="protein sequence ID" value="KAH6898173.1"/>
    <property type="molecule type" value="Genomic_DNA"/>
</dbReference>
<dbReference type="PANTHER" id="PTHR30249:SF0">
    <property type="entry name" value="PLASTIDAL GLYCOLATE_GLYCERATE TRANSLOCATOR 1, CHLOROPLASTIC"/>
    <property type="match status" value="1"/>
</dbReference>
<evidence type="ECO:0000256" key="2">
    <source>
        <dbReference type="ARBA" id="ARBA00022692"/>
    </source>
</evidence>
<feature type="transmembrane region" description="Helical" evidence="5">
    <location>
        <begin position="602"/>
        <end position="623"/>
    </location>
</feature>
<sequence length="663" mass="73068">MCNAFLITTGGYTNLLLPRGPSVVLHLVLLLCCLDTRCTMASFSINIAKVLRCLSRCLRHSYEHFRLVFSSLGQLRPWPQMLFQPSRDTSTMTAPPTVWRRRLTFTVSKTLEFLWICIIFFISELIIWGLSRVFAPAKLEFFSSICGMVLTFAFMTSVCLWSRTVDEKYFKYIKPKIDFLNSHLGLGFPIPLVMLNEGEILKSRDIGRIIGNFVITNLASWTLVFAISLMVMTIATLYTPRAPNDFCPRPPMATPCMKVRWPSDWTLRYCLCSKNSVREKILRGATLGTESELFEEPARRLSIRELQSEPSTASPLWSSFVSHFPLLASFTCIFLIGAPVAAATKEERILDGSVLWFIWVLTTRFQRKCSKSQNFFHPLKLKNALVTLMNPVLITTLLMTAYTRGKASAYKTENLSDVLNIFSGGTPLYTLWTSSATSQPLPPGTSSWFGAGDAALSILECGILIWGFKLYECQRQLFSTAGLLTILVSTLCAAGSVFLSVFSGRLIGLNTPEALSFAARSTTLALAKPAIEAVGGNIGANAALVVSNGILGQLTYPFALSKLGVRTEVDSDSSEDSEDSYQEDRYASKAETTRLACRDSPATIAAGIAVGINGAAMGVSFLYETRSRSAPYAALAMTVFGIMTVIFTTIEPFQGVLIGLASR</sequence>
<keyword evidence="7" id="KW-1185">Reference proteome</keyword>
<dbReference type="Pfam" id="PF04172">
    <property type="entry name" value="LrgB"/>
    <property type="match status" value="1"/>
</dbReference>
<protein>
    <recommendedName>
        <fullName evidence="8">LrgB-like protein</fullName>
    </recommendedName>
</protein>
<dbReference type="AlphaFoldDB" id="A0A9P9AUS9"/>
<evidence type="ECO:0008006" key="8">
    <source>
        <dbReference type="Google" id="ProtNLM"/>
    </source>
</evidence>
<feature type="transmembrane region" description="Helical" evidence="5">
    <location>
        <begin position="23"/>
        <end position="48"/>
    </location>
</feature>
<feature type="transmembrane region" description="Helical" evidence="5">
    <location>
        <begin position="630"/>
        <end position="650"/>
    </location>
</feature>
<feature type="transmembrane region" description="Helical" evidence="5">
    <location>
        <begin position="209"/>
        <end position="238"/>
    </location>
</feature>
<dbReference type="PANTHER" id="PTHR30249">
    <property type="entry name" value="PUTATIVE SEROTONIN TRANSPORTER"/>
    <property type="match status" value="1"/>
</dbReference>
<keyword evidence="4 5" id="KW-0472">Membrane</keyword>
<evidence type="ECO:0000256" key="4">
    <source>
        <dbReference type="ARBA" id="ARBA00023136"/>
    </source>
</evidence>
<organism evidence="6 7">
    <name type="scientific">Thelonectria olida</name>
    <dbReference type="NCBI Taxonomy" id="1576542"/>
    <lineage>
        <taxon>Eukaryota</taxon>
        <taxon>Fungi</taxon>
        <taxon>Dikarya</taxon>
        <taxon>Ascomycota</taxon>
        <taxon>Pezizomycotina</taxon>
        <taxon>Sordariomycetes</taxon>
        <taxon>Hypocreomycetidae</taxon>
        <taxon>Hypocreales</taxon>
        <taxon>Nectriaceae</taxon>
        <taxon>Thelonectria</taxon>
    </lineage>
</organism>
<evidence type="ECO:0000256" key="5">
    <source>
        <dbReference type="SAM" id="Phobius"/>
    </source>
</evidence>
<dbReference type="InterPro" id="IPR007300">
    <property type="entry name" value="CidB/LrgB"/>
</dbReference>
<feature type="transmembrane region" description="Helical" evidence="5">
    <location>
        <begin position="141"/>
        <end position="161"/>
    </location>
</feature>
<evidence type="ECO:0000256" key="3">
    <source>
        <dbReference type="ARBA" id="ARBA00022989"/>
    </source>
</evidence>
<evidence type="ECO:0000256" key="1">
    <source>
        <dbReference type="ARBA" id="ARBA00004141"/>
    </source>
</evidence>
<feature type="transmembrane region" description="Helical" evidence="5">
    <location>
        <begin position="320"/>
        <end position="342"/>
    </location>
</feature>
<evidence type="ECO:0000313" key="7">
    <source>
        <dbReference type="Proteomes" id="UP000777438"/>
    </source>
</evidence>
<name>A0A9P9AUS9_9HYPO</name>
<feature type="transmembrane region" description="Helical" evidence="5">
    <location>
        <begin position="447"/>
        <end position="468"/>
    </location>
</feature>
<keyword evidence="2 5" id="KW-0812">Transmembrane</keyword>
<feature type="transmembrane region" description="Helical" evidence="5">
    <location>
        <begin position="480"/>
        <end position="502"/>
    </location>
</feature>
<keyword evidence="3 5" id="KW-1133">Transmembrane helix</keyword>
<evidence type="ECO:0000313" key="6">
    <source>
        <dbReference type="EMBL" id="KAH6898173.1"/>
    </source>
</evidence>
<feature type="transmembrane region" description="Helical" evidence="5">
    <location>
        <begin position="385"/>
        <end position="403"/>
    </location>
</feature>
<comment type="caution">
    <text evidence="6">The sequence shown here is derived from an EMBL/GenBank/DDBJ whole genome shotgun (WGS) entry which is preliminary data.</text>
</comment>
<gene>
    <name evidence="6" type="ORF">B0T10DRAFT_100743</name>
</gene>
<feature type="transmembrane region" description="Helical" evidence="5">
    <location>
        <begin position="110"/>
        <end position="129"/>
    </location>
</feature>
<dbReference type="OrthoDB" id="2502820at2759"/>
<dbReference type="GO" id="GO:0016020">
    <property type="term" value="C:membrane"/>
    <property type="evidence" value="ECO:0007669"/>
    <property type="project" value="UniProtKB-SubCell"/>
</dbReference>
<accession>A0A9P9AUS9</accession>
<comment type="subcellular location">
    <subcellularLocation>
        <location evidence="1">Membrane</location>
        <topology evidence="1">Multi-pass membrane protein</topology>
    </subcellularLocation>
</comment>
<dbReference type="Proteomes" id="UP000777438">
    <property type="component" value="Unassembled WGS sequence"/>
</dbReference>